<dbReference type="InterPro" id="IPR035472">
    <property type="entry name" value="RpiR-like_SIS"/>
</dbReference>
<dbReference type="AlphaFoldDB" id="A0A9D1NS59"/>
<accession>A0A9D1NS59</accession>
<dbReference type="Gene3D" id="3.40.50.10490">
    <property type="entry name" value="Glucose-6-phosphate isomerase like protein, domain 1"/>
    <property type="match status" value="1"/>
</dbReference>
<dbReference type="GO" id="GO:1901135">
    <property type="term" value="P:carbohydrate derivative metabolic process"/>
    <property type="evidence" value="ECO:0007669"/>
    <property type="project" value="InterPro"/>
</dbReference>
<dbReference type="SUPFAM" id="SSF53697">
    <property type="entry name" value="SIS domain"/>
    <property type="match status" value="1"/>
</dbReference>
<evidence type="ECO:0000313" key="6">
    <source>
        <dbReference type="EMBL" id="HIV11822.1"/>
    </source>
</evidence>
<dbReference type="InterPro" id="IPR009057">
    <property type="entry name" value="Homeodomain-like_sf"/>
</dbReference>
<evidence type="ECO:0000256" key="1">
    <source>
        <dbReference type="ARBA" id="ARBA00023015"/>
    </source>
</evidence>
<reference evidence="6" key="1">
    <citation type="submission" date="2020-10" db="EMBL/GenBank/DDBJ databases">
        <authorList>
            <person name="Gilroy R."/>
        </authorList>
    </citation>
    <scope>NUCLEOTIDE SEQUENCE</scope>
    <source>
        <strain evidence="6">ChiBcec2-4451</strain>
    </source>
</reference>
<name>A0A9D1NS59_9FIRM</name>
<dbReference type="Pfam" id="PF01418">
    <property type="entry name" value="HTH_6"/>
    <property type="match status" value="1"/>
</dbReference>
<dbReference type="PROSITE" id="PS51071">
    <property type="entry name" value="HTH_RPIR"/>
    <property type="match status" value="1"/>
</dbReference>
<dbReference type="GO" id="GO:0097367">
    <property type="term" value="F:carbohydrate derivative binding"/>
    <property type="evidence" value="ECO:0007669"/>
    <property type="project" value="InterPro"/>
</dbReference>
<keyword evidence="1" id="KW-0805">Transcription regulation</keyword>
<dbReference type="Gene3D" id="1.10.10.10">
    <property type="entry name" value="Winged helix-like DNA-binding domain superfamily/Winged helix DNA-binding domain"/>
    <property type="match status" value="1"/>
</dbReference>
<dbReference type="PROSITE" id="PS51464">
    <property type="entry name" value="SIS"/>
    <property type="match status" value="1"/>
</dbReference>
<feature type="domain" description="SIS" evidence="5">
    <location>
        <begin position="119"/>
        <end position="256"/>
    </location>
</feature>
<dbReference type="CDD" id="cd05013">
    <property type="entry name" value="SIS_RpiR"/>
    <property type="match status" value="1"/>
</dbReference>
<dbReference type="InterPro" id="IPR047640">
    <property type="entry name" value="RpiR-like"/>
</dbReference>
<dbReference type="EMBL" id="DVON01000031">
    <property type="protein sequence ID" value="HIV11822.1"/>
    <property type="molecule type" value="Genomic_DNA"/>
</dbReference>
<evidence type="ECO:0000256" key="2">
    <source>
        <dbReference type="ARBA" id="ARBA00023125"/>
    </source>
</evidence>
<dbReference type="InterPro" id="IPR036388">
    <property type="entry name" value="WH-like_DNA-bd_sf"/>
</dbReference>
<organism evidence="6 7">
    <name type="scientific">Candidatus Pullilachnospira stercoravium</name>
    <dbReference type="NCBI Taxonomy" id="2840913"/>
    <lineage>
        <taxon>Bacteria</taxon>
        <taxon>Bacillati</taxon>
        <taxon>Bacillota</taxon>
        <taxon>Clostridia</taxon>
        <taxon>Lachnospirales</taxon>
        <taxon>Lachnospiraceae</taxon>
        <taxon>Lachnospiraceae incertae sedis</taxon>
        <taxon>Candidatus Pullilachnospira</taxon>
    </lineage>
</organism>
<feature type="domain" description="HTH rpiR-type" evidence="4">
    <location>
        <begin position="1"/>
        <end position="75"/>
    </location>
</feature>
<evidence type="ECO:0000259" key="4">
    <source>
        <dbReference type="PROSITE" id="PS51071"/>
    </source>
</evidence>
<keyword evidence="2" id="KW-0238">DNA-binding</keyword>
<sequence>MVLTVKNTEIRYTKSDLKIREFIENSTEEFLFMSIGQLAQRLQVSEATISRFARHIGYRDFKDMKNAVIRKKADQGAARKLAGTLMKNQGFDLAGWFAFQQECMEKTLENLDAEEFDRAVESICTARRIYIHAKNASAATGQLLFFRLRRLGFDVSLIPSGGTEVVEGIVHADEKDLVILFGYSKISAEGKIILDYARSAGYRTLLFTSRFHASAGERGDVNLYVWRGEEDEFHSNAVSVALVDGLILALSEKMGSESAERMIKVQKAKKRYSLRGPL</sequence>
<evidence type="ECO:0000256" key="3">
    <source>
        <dbReference type="ARBA" id="ARBA00023163"/>
    </source>
</evidence>
<dbReference type="GO" id="GO:0003677">
    <property type="term" value="F:DNA binding"/>
    <property type="evidence" value="ECO:0007669"/>
    <property type="project" value="UniProtKB-KW"/>
</dbReference>
<reference evidence="6" key="2">
    <citation type="journal article" date="2021" name="PeerJ">
        <title>Extensive microbial diversity within the chicken gut microbiome revealed by metagenomics and culture.</title>
        <authorList>
            <person name="Gilroy R."/>
            <person name="Ravi A."/>
            <person name="Getino M."/>
            <person name="Pursley I."/>
            <person name="Horton D.L."/>
            <person name="Alikhan N.F."/>
            <person name="Baker D."/>
            <person name="Gharbi K."/>
            <person name="Hall N."/>
            <person name="Watson M."/>
            <person name="Adriaenssens E.M."/>
            <person name="Foster-Nyarko E."/>
            <person name="Jarju S."/>
            <person name="Secka A."/>
            <person name="Antonio M."/>
            <person name="Oren A."/>
            <person name="Chaudhuri R.R."/>
            <person name="La Ragione R."/>
            <person name="Hildebrand F."/>
            <person name="Pallen M.J."/>
        </authorList>
    </citation>
    <scope>NUCLEOTIDE SEQUENCE</scope>
    <source>
        <strain evidence="6">ChiBcec2-4451</strain>
    </source>
</reference>
<comment type="caution">
    <text evidence="6">The sequence shown here is derived from an EMBL/GenBank/DDBJ whole genome shotgun (WGS) entry which is preliminary data.</text>
</comment>
<evidence type="ECO:0000259" key="5">
    <source>
        <dbReference type="PROSITE" id="PS51464"/>
    </source>
</evidence>
<dbReference type="InterPro" id="IPR046348">
    <property type="entry name" value="SIS_dom_sf"/>
</dbReference>
<dbReference type="PANTHER" id="PTHR30514">
    <property type="entry name" value="GLUCOKINASE"/>
    <property type="match status" value="1"/>
</dbReference>
<gene>
    <name evidence="6" type="ORF">IAA63_01600</name>
</gene>
<protein>
    <submittedName>
        <fullName evidence="6">MurR/RpiR family transcriptional regulator</fullName>
    </submittedName>
</protein>
<dbReference type="Proteomes" id="UP000886723">
    <property type="component" value="Unassembled WGS sequence"/>
</dbReference>
<dbReference type="SUPFAM" id="SSF46689">
    <property type="entry name" value="Homeodomain-like"/>
    <property type="match status" value="1"/>
</dbReference>
<dbReference type="InterPro" id="IPR000281">
    <property type="entry name" value="HTH_RpiR"/>
</dbReference>
<keyword evidence="3" id="KW-0804">Transcription</keyword>
<dbReference type="InterPro" id="IPR001347">
    <property type="entry name" value="SIS_dom"/>
</dbReference>
<proteinExistence type="predicted"/>
<dbReference type="Pfam" id="PF01380">
    <property type="entry name" value="SIS"/>
    <property type="match status" value="1"/>
</dbReference>
<dbReference type="GO" id="GO:0003700">
    <property type="term" value="F:DNA-binding transcription factor activity"/>
    <property type="evidence" value="ECO:0007669"/>
    <property type="project" value="InterPro"/>
</dbReference>
<evidence type="ECO:0000313" key="7">
    <source>
        <dbReference type="Proteomes" id="UP000886723"/>
    </source>
</evidence>